<dbReference type="PANTHER" id="PTHR30137:SF20">
    <property type="entry name" value="N-ACETYL-S-ALKYLCYSTEINE MONOOXYGENASE"/>
    <property type="match status" value="1"/>
</dbReference>
<reference evidence="4" key="1">
    <citation type="journal article" date="2016" name="Genome Announc.">
        <title>Draft genomes of two strains of Paenibacillus glucanolyticus with capability to degrade lignocellulose.</title>
        <authorList>
            <person name="Mathews S.L."/>
            <person name="Pawlak J."/>
            <person name="Grunden A.M."/>
        </authorList>
    </citation>
    <scope>NUCLEOTIDE SEQUENCE [LARGE SCALE GENOMIC DNA]</scope>
    <source>
        <strain evidence="4">SLM1</strain>
    </source>
</reference>
<dbReference type="SUPFAM" id="SSF51679">
    <property type="entry name" value="Bacterial luciferase-like"/>
    <property type="match status" value="1"/>
</dbReference>
<dbReference type="Proteomes" id="UP000076796">
    <property type="component" value="Unassembled WGS sequence"/>
</dbReference>
<dbReference type="CDD" id="cd00347">
    <property type="entry name" value="Flavin_utilizing_monoxygenases"/>
    <property type="match status" value="1"/>
</dbReference>
<dbReference type="GO" id="GO:0016705">
    <property type="term" value="F:oxidoreductase activity, acting on paired donors, with incorporation or reduction of molecular oxygen"/>
    <property type="evidence" value="ECO:0007669"/>
    <property type="project" value="InterPro"/>
</dbReference>
<comment type="similarity">
    <text evidence="1">To bacterial alkanal monooxygenase alpha and beta chains.</text>
</comment>
<sequence length="368" mass="40005">MNNPLKLSVLDLVPRFGESTFEEALLHAVDLAQHAEAWGYRRYWAAEHHDLEHLSCASPEILLSHIGARTERIRLGSGAVLLPHYSPLKVAENFRMLAALYPGRIDLGIGRAPGGSAHTSMALNGNFLGHVADLPHRIRALTELLEDRYRYEDVPVAAKPVPVTEPVMWMLGTNTKSAGYAAEFGTGYVFGQFMSDTDGAEVLRSYREGFQPSARLREPHTMVAVSIVCAETEERAGELAAEASGFGQRPLPSDRLDTGAAAPEQSSASTRIGQAEFYGSADRDKGGSRSRDPIYNGDPAGKSRQGSPDTAASRTPGPSRLIVGTPASVHLRLQNMAEQYECDEFLIVTPVSDYAARLASYRLLVESI</sequence>
<dbReference type="OrthoDB" id="9780518at2"/>
<protein>
    <submittedName>
        <fullName evidence="4">Luciferase</fullName>
    </submittedName>
</protein>
<evidence type="ECO:0000259" key="3">
    <source>
        <dbReference type="Pfam" id="PF00296"/>
    </source>
</evidence>
<evidence type="ECO:0000256" key="1">
    <source>
        <dbReference type="ARBA" id="ARBA00007789"/>
    </source>
</evidence>
<proteinExistence type="predicted"/>
<comment type="caution">
    <text evidence="4">The sequence shown here is derived from an EMBL/GenBank/DDBJ whole genome shotgun (WGS) entry which is preliminary data.</text>
</comment>
<organism evidence="4 5">
    <name type="scientific">Paenibacillus glucanolyticus</name>
    <dbReference type="NCBI Taxonomy" id="59843"/>
    <lineage>
        <taxon>Bacteria</taxon>
        <taxon>Bacillati</taxon>
        <taxon>Bacillota</taxon>
        <taxon>Bacilli</taxon>
        <taxon>Bacillales</taxon>
        <taxon>Paenibacillaceae</taxon>
        <taxon>Paenibacillus</taxon>
    </lineage>
</organism>
<feature type="compositionally biased region" description="Basic and acidic residues" evidence="2">
    <location>
        <begin position="281"/>
        <end position="292"/>
    </location>
</feature>
<dbReference type="InterPro" id="IPR019949">
    <property type="entry name" value="CmoO-like"/>
</dbReference>
<feature type="compositionally biased region" description="Polar residues" evidence="2">
    <location>
        <begin position="304"/>
        <end position="313"/>
    </location>
</feature>
<dbReference type="AlphaFoldDB" id="A0A163H123"/>
<dbReference type="Gene3D" id="3.20.20.30">
    <property type="entry name" value="Luciferase-like domain"/>
    <property type="match status" value="1"/>
</dbReference>
<dbReference type="NCBIfam" id="TIGR03558">
    <property type="entry name" value="oxido_grp_1"/>
    <property type="match status" value="1"/>
</dbReference>
<dbReference type="InterPro" id="IPR050766">
    <property type="entry name" value="Bact_Lucif_Oxidored"/>
</dbReference>
<feature type="domain" description="Luciferase-like" evidence="3">
    <location>
        <begin position="17"/>
        <end position="334"/>
    </location>
</feature>
<dbReference type="STRING" id="59843.A3958_04515"/>
<dbReference type="InterPro" id="IPR036661">
    <property type="entry name" value="Luciferase-like_sf"/>
</dbReference>
<name>A0A163H123_9BACL</name>
<evidence type="ECO:0000256" key="2">
    <source>
        <dbReference type="SAM" id="MobiDB-lite"/>
    </source>
</evidence>
<dbReference type="Pfam" id="PF00296">
    <property type="entry name" value="Bac_luciferase"/>
    <property type="match status" value="1"/>
</dbReference>
<evidence type="ECO:0000313" key="4">
    <source>
        <dbReference type="EMBL" id="KZS45256.1"/>
    </source>
</evidence>
<accession>A0A163H123</accession>
<evidence type="ECO:0000313" key="5">
    <source>
        <dbReference type="Proteomes" id="UP000076796"/>
    </source>
</evidence>
<dbReference type="InterPro" id="IPR011251">
    <property type="entry name" value="Luciferase-like_dom"/>
</dbReference>
<dbReference type="RefSeq" id="WP_063477709.1">
    <property type="nucleotide sequence ID" value="NZ_CP147845.1"/>
</dbReference>
<dbReference type="GO" id="GO:0005829">
    <property type="term" value="C:cytosol"/>
    <property type="evidence" value="ECO:0007669"/>
    <property type="project" value="TreeGrafter"/>
</dbReference>
<gene>
    <name evidence="4" type="ORF">AWU65_04575</name>
</gene>
<dbReference type="PANTHER" id="PTHR30137">
    <property type="entry name" value="LUCIFERASE-LIKE MONOOXYGENASE"/>
    <property type="match status" value="1"/>
</dbReference>
<dbReference type="EMBL" id="LWMH01000001">
    <property type="protein sequence ID" value="KZS45256.1"/>
    <property type="molecule type" value="Genomic_DNA"/>
</dbReference>
<dbReference type="GeneID" id="97553504"/>
<keyword evidence="5" id="KW-1185">Reference proteome</keyword>
<feature type="region of interest" description="Disordered" evidence="2">
    <location>
        <begin position="239"/>
        <end position="322"/>
    </location>
</feature>